<gene>
    <name evidence="1" type="ORF">I4F81_009981</name>
</gene>
<dbReference type="Proteomes" id="UP000798662">
    <property type="component" value="Chromosome 3"/>
</dbReference>
<comment type="caution">
    <text evidence="1">The sequence shown here is derived from an EMBL/GenBank/DDBJ whole genome shotgun (WGS) entry which is preliminary data.</text>
</comment>
<sequence>MAVTISPRTDRGWRIWRCGSTDAGGVLSRAGPPGYTPPAFPAAAAPAAGPDSWTPEPRQTMGVGGPLPYGAPPPAAAGPSMVPIWSSAASPHAVGVRDPVHEARIQAENARSADPPQQGLPHLGGGGHLAAPWNVQWSDEELKSAIRQGAAAKPNVAWVARDAPCKRALLVGINYGNTSHALRGSIRDVFNVQQLLTNHCGYRTTDVVTLTDETVGGYSPAWGAPPTRASICSAMYHLVAGTKSGDSLFFHFSGYGSQVRDVNGDEPDFMDEALVPTDSMHAGNVLDDDVHKLLVAKLRQGVHLTALFDTQRNISISYRSVLGHIQSRLHSEHMGSQKPQLSSSFHLNPDDPLIL</sequence>
<evidence type="ECO:0000313" key="2">
    <source>
        <dbReference type="Proteomes" id="UP000798662"/>
    </source>
</evidence>
<reference evidence="1" key="1">
    <citation type="submission" date="2019-11" db="EMBL/GenBank/DDBJ databases">
        <title>Nori genome reveals adaptations in red seaweeds to the harsh intertidal environment.</title>
        <authorList>
            <person name="Wang D."/>
            <person name="Mao Y."/>
        </authorList>
    </citation>
    <scope>NUCLEOTIDE SEQUENCE</scope>
    <source>
        <tissue evidence="1">Gametophyte</tissue>
    </source>
</reference>
<dbReference type="EMBL" id="CM020620">
    <property type="protein sequence ID" value="KAK1867474.1"/>
    <property type="molecule type" value="Genomic_DNA"/>
</dbReference>
<proteinExistence type="predicted"/>
<accession>A0ACC3CC02</accession>
<name>A0ACC3CC02_PYRYE</name>
<keyword evidence="2" id="KW-1185">Reference proteome</keyword>
<organism evidence="1 2">
    <name type="scientific">Pyropia yezoensis</name>
    <name type="common">Susabi-nori</name>
    <name type="synonym">Porphyra yezoensis</name>
    <dbReference type="NCBI Taxonomy" id="2788"/>
    <lineage>
        <taxon>Eukaryota</taxon>
        <taxon>Rhodophyta</taxon>
        <taxon>Bangiophyceae</taxon>
        <taxon>Bangiales</taxon>
        <taxon>Bangiaceae</taxon>
        <taxon>Pyropia</taxon>
    </lineage>
</organism>
<protein>
    <submittedName>
        <fullName evidence="1">Uncharacterized protein</fullName>
    </submittedName>
</protein>
<evidence type="ECO:0000313" key="1">
    <source>
        <dbReference type="EMBL" id="KAK1867474.1"/>
    </source>
</evidence>